<dbReference type="Proteomes" id="UP001162060">
    <property type="component" value="Unassembled WGS sequence"/>
</dbReference>
<accession>A0AAV1UT95</accession>
<organism evidence="1 2">
    <name type="scientific">Peronospora matthiolae</name>
    <dbReference type="NCBI Taxonomy" id="2874970"/>
    <lineage>
        <taxon>Eukaryota</taxon>
        <taxon>Sar</taxon>
        <taxon>Stramenopiles</taxon>
        <taxon>Oomycota</taxon>
        <taxon>Peronosporomycetes</taxon>
        <taxon>Peronosporales</taxon>
        <taxon>Peronosporaceae</taxon>
        <taxon>Peronospora</taxon>
    </lineage>
</organism>
<evidence type="ECO:0000313" key="2">
    <source>
        <dbReference type="Proteomes" id="UP001162060"/>
    </source>
</evidence>
<sequence length="277" mass="31577">MWSKSYRIWELVGSDTSPRLQIRKLVRPDAGSRLQIWKPADNWWSSRKPVDHIMRLLLCLSSAFATDPSGRVVDRWNWDRESQSESGEAVGDDSSDDDHIQEERVLPSPFSLLEAPRAELIGPRHPAAFVEKIGVQARDEWVVDSVKLKDWLYQVEEYRGQGKVFTDEEMVNVLLELHKEHKNSLLKALLSLRDDPSMALRADALTTALCAADTDVQFLAYNVWLNAKVDPDVVFHLIPKSYIKGILPDAVNAEESPLFSKCMLWLIYVVQYRAGMG</sequence>
<name>A0AAV1UT95_9STRA</name>
<dbReference type="AlphaFoldDB" id="A0AAV1UT95"/>
<evidence type="ECO:0000313" key="1">
    <source>
        <dbReference type="EMBL" id="CAK7936478.1"/>
    </source>
</evidence>
<protein>
    <submittedName>
        <fullName evidence="1">Uncharacterized protein</fullName>
    </submittedName>
</protein>
<reference evidence="1" key="1">
    <citation type="submission" date="2024-01" db="EMBL/GenBank/DDBJ databases">
        <authorList>
            <person name="Webb A."/>
        </authorList>
    </citation>
    <scope>NUCLEOTIDE SEQUENCE</scope>
    <source>
        <strain evidence="1">Pm1</strain>
    </source>
</reference>
<dbReference type="EMBL" id="CAKLBY020000224">
    <property type="protein sequence ID" value="CAK7936478.1"/>
    <property type="molecule type" value="Genomic_DNA"/>
</dbReference>
<comment type="caution">
    <text evidence="1">The sequence shown here is derived from an EMBL/GenBank/DDBJ whole genome shotgun (WGS) entry which is preliminary data.</text>
</comment>
<proteinExistence type="predicted"/>
<gene>
    <name evidence="1" type="ORF">PM001_LOCUS21628</name>
</gene>